<feature type="region of interest" description="Disordered" evidence="1">
    <location>
        <begin position="364"/>
        <end position="407"/>
    </location>
</feature>
<comment type="caution">
    <text evidence="2">The sequence shown here is derived from an EMBL/GenBank/DDBJ whole genome shotgun (WGS) entry which is preliminary data.</text>
</comment>
<evidence type="ECO:0000313" key="3">
    <source>
        <dbReference type="Proteomes" id="UP000650467"/>
    </source>
</evidence>
<name>A0A835W1I2_CHLIN</name>
<protein>
    <submittedName>
        <fullName evidence="2">Uncharacterized protein</fullName>
    </submittedName>
</protein>
<dbReference type="OrthoDB" id="112749at2759"/>
<feature type="compositionally biased region" description="Low complexity" evidence="1">
    <location>
        <begin position="102"/>
        <end position="115"/>
    </location>
</feature>
<dbReference type="PANTHER" id="PTHR34204">
    <property type="entry name" value="RNA-BINDING ASCH DOMAIN PROTEIN"/>
    <property type="match status" value="1"/>
</dbReference>
<feature type="compositionally biased region" description="Gly residues" evidence="1">
    <location>
        <begin position="150"/>
        <end position="168"/>
    </location>
</feature>
<evidence type="ECO:0000256" key="1">
    <source>
        <dbReference type="SAM" id="MobiDB-lite"/>
    </source>
</evidence>
<gene>
    <name evidence="2" type="ORF">HXX76_007045</name>
</gene>
<organism evidence="2 3">
    <name type="scientific">Chlamydomonas incerta</name>
    <dbReference type="NCBI Taxonomy" id="51695"/>
    <lineage>
        <taxon>Eukaryota</taxon>
        <taxon>Viridiplantae</taxon>
        <taxon>Chlorophyta</taxon>
        <taxon>core chlorophytes</taxon>
        <taxon>Chlorophyceae</taxon>
        <taxon>CS clade</taxon>
        <taxon>Chlamydomonadales</taxon>
        <taxon>Chlamydomonadaceae</taxon>
        <taxon>Chlamydomonas</taxon>
    </lineage>
</organism>
<feature type="compositionally biased region" description="Low complexity" evidence="1">
    <location>
        <begin position="248"/>
        <end position="259"/>
    </location>
</feature>
<sequence length="703" mass="71048">MPSPSATCPDPSPGLAPLQRQGSQGLEPNNKQAVTEQQPASCSTSPRAGPSESARSFQGAVAAAAWRLLQAMAELRASVMELDGGGGPEAPPAHVVTSSSEPAVAAAAHGAQGQGLAPAVDLEDLGEGQRAQLRGVLEELLIPPPSEAAGGDGDGGGGGGGGGHGGQGEALLGGQAAEEEGKKHEARDDEERGGGQEADSAQQGGEEAARQPADEAEAFQACWSLWLSCGAESNTSAACDAAAATAARSTDGGPTHSPHAVPPPPAAAATAVGKDAPPGLPPLAAGPCGLRHPGFLPCGVLRRPYSHQLAWAVAAWRQSGQFPYPAVTQQRPPLLKEGEAYHSAVAALEALLLELFPEQAAEAAGQGEVERAREGGAQQVEGAAAQQQREAGGNNSSSSSSSSSAQQQQQQRALARLLLQPQLLYVLLGFRLTAGSATARLVAPLPSAAECVAAFERRHAPPGSPSVLTVGARALTKHCHRDLRGEWWPCMSGSEASKNQVARDMLSRLMSGAVWINLHQLPPFDAPRYVLEMRNEQGYGARWAVDPPTVAHQAQAAAAASKAAAAAAERASEEAQGAVAVHEAPAQSLAEKAAPPHGAEAATAPAAADVGEDVMLTADALLSAVPAAPPAPPVVGQETPAAARLQPRAAAGKHSTQGPGTNKGAGGGASTAGAGAGLPPPAVSFRGFLEPQMSGGHELGWRH</sequence>
<dbReference type="Proteomes" id="UP000650467">
    <property type="component" value="Unassembled WGS sequence"/>
</dbReference>
<reference evidence="2" key="1">
    <citation type="journal article" date="2020" name="bioRxiv">
        <title>Comparative genomics of Chlamydomonas.</title>
        <authorList>
            <person name="Craig R.J."/>
            <person name="Hasan A.R."/>
            <person name="Ness R.W."/>
            <person name="Keightley P.D."/>
        </authorList>
    </citation>
    <scope>NUCLEOTIDE SEQUENCE</scope>
    <source>
        <strain evidence="2">SAG 7.73</strain>
    </source>
</reference>
<accession>A0A835W1I2</accession>
<feature type="region of interest" description="Disordered" evidence="1">
    <location>
        <begin position="1"/>
        <end position="59"/>
    </location>
</feature>
<feature type="region of interest" description="Disordered" evidence="1">
    <location>
        <begin position="574"/>
        <end position="605"/>
    </location>
</feature>
<feature type="compositionally biased region" description="Low complexity" evidence="1">
    <location>
        <begin position="640"/>
        <end position="650"/>
    </location>
</feature>
<feature type="region of interest" description="Disordered" evidence="1">
    <location>
        <begin position="630"/>
        <end position="703"/>
    </location>
</feature>
<feature type="compositionally biased region" description="Low complexity" evidence="1">
    <location>
        <begin position="590"/>
        <end position="605"/>
    </location>
</feature>
<feature type="region of interest" description="Disordered" evidence="1">
    <location>
        <begin position="248"/>
        <end position="278"/>
    </location>
</feature>
<keyword evidence="3" id="KW-1185">Reference proteome</keyword>
<dbReference type="EMBL" id="JAEHOC010000014">
    <property type="protein sequence ID" value="KAG2435850.1"/>
    <property type="molecule type" value="Genomic_DNA"/>
</dbReference>
<feature type="region of interest" description="Disordered" evidence="1">
    <location>
        <begin position="143"/>
        <end position="214"/>
    </location>
</feature>
<dbReference type="AlphaFoldDB" id="A0A835W1I2"/>
<feature type="compositionally biased region" description="Basic and acidic residues" evidence="1">
    <location>
        <begin position="179"/>
        <end position="194"/>
    </location>
</feature>
<feature type="compositionally biased region" description="Polar residues" evidence="1">
    <location>
        <begin position="20"/>
        <end position="46"/>
    </location>
</feature>
<dbReference type="PANTHER" id="PTHR34204:SF2">
    <property type="entry name" value="RNA-BINDING ASCH DOMAIN PROTEIN"/>
    <property type="match status" value="1"/>
</dbReference>
<feature type="region of interest" description="Disordered" evidence="1">
    <location>
        <begin position="83"/>
        <end position="115"/>
    </location>
</feature>
<proteinExistence type="predicted"/>
<evidence type="ECO:0000313" key="2">
    <source>
        <dbReference type="EMBL" id="KAG2435850.1"/>
    </source>
</evidence>
<feature type="compositionally biased region" description="Low complexity" evidence="1">
    <location>
        <begin position="375"/>
        <end position="407"/>
    </location>
</feature>
<feature type="compositionally biased region" description="Gly residues" evidence="1">
    <location>
        <begin position="661"/>
        <end position="676"/>
    </location>
</feature>
<feature type="compositionally biased region" description="Low complexity" evidence="1">
    <location>
        <begin position="267"/>
        <end position="278"/>
    </location>
</feature>